<dbReference type="AlphaFoldDB" id="A0A821T6Y9"/>
<dbReference type="EMBL" id="CAJOBZ010000023">
    <property type="protein sequence ID" value="CAF4870569.1"/>
    <property type="molecule type" value="Genomic_DNA"/>
</dbReference>
<dbReference type="GO" id="GO:0005615">
    <property type="term" value="C:extracellular space"/>
    <property type="evidence" value="ECO:0007669"/>
    <property type="project" value="TreeGrafter"/>
</dbReference>
<dbReference type="GO" id="GO:0031012">
    <property type="term" value="C:extracellular matrix"/>
    <property type="evidence" value="ECO:0007669"/>
    <property type="project" value="TreeGrafter"/>
</dbReference>
<keyword evidence="2 4" id="KW-0732">Signal</keyword>
<feature type="chain" id="PRO_5032656273" evidence="4">
    <location>
        <begin position="17"/>
        <end position="196"/>
    </location>
</feature>
<evidence type="ECO:0000256" key="2">
    <source>
        <dbReference type="ARBA" id="ARBA00022729"/>
    </source>
</evidence>
<dbReference type="PROSITE" id="PS51155">
    <property type="entry name" value="CHIT_BIND_RR_2"/>
    <property type="match status" value="1"/>
</dbReference>
<comment type="caution">
    <text evidence="5">The sequence shown here is derived from an EMBL/GenBank/DDBJ whole genome shotgun (WGS) entry which is preliminary data.</text>
</comment>
<dbReference type="PRINTS" id="PR00947">
    <property type="entry name" value="CUTICLE"/>
</dbReference>
<organism evidence="5 6">
    <name type="scientific">Pieris macdunnoughi</name>
    <dbReference type="NCBI Taxonomy" id="345717"/>
    <lineage>
        <taxon>Eukaryota</taxon>
        <taxon>Metazoa</taxon>
        <taxon>Ecdysozoa</taxon>
        <taxon>Arthropoda</taxon>
        <taxon>Hexapoda</taxon>
        <taxon>Insecta</taxon>
        <taxon>Pterygota</taxon>
        <taxon>Neoptera</taxon>
        <taxon>Endopterygota</taxon>
        <taxon>Lepidoptera</taxon>
        <taxon>Glossata</taxon>
        <taxon>Ditrysia</taxon>
        <taxon>Papilionoidea</taxon>
        <taxon>Pieridae</taxon>
        <taxon>Pierinae</taxon>
        <taxon>Pieris</taxon>
    </lineage>
</organism>
<reference evidence="5" key="1">
    <citation type="submission" date="2021-02" db="EMBL/GenBank/DDBJ databases">
        <authorList>
            <person name="Steward A R."/>
        </authorList>
    </citation>
    <scope>NUCLEOTIDE SEQUENCE</scope>
</reference>
<evidence type="ECO:0000256" key="4">
    <source>
        <dbReference type="SAM" id="SignalP"/>
    </source>
</evidence>
<feature type="signal peptide" evidence="4">
    <location>
        <begin position="1"/>
        <end position="16"/>
    </location>
</feature>
<evidence type="ECO:0000313" key="5">
    <source>
        <dbReference type="EMBL" id="CAF4870569.1"/>
    </source>
</evidence>
<dbReference type="OrthoDB" id="6423516at2759"/>
<dbReference type="InterPro" id="IPR031311">
    <property type="entry name" value="CHIT_BIND_RR_consensus"/>
</dbReference>
<dbReference type="InterPro" id="IPR051217">
    <property type="entry name" value="Insect_Cuticle_Struc_Prot"/>
</dbReference>
<dbReference type="PANTHER" id="PTHR12236:SF75">
    <property type="entry name" value="CUTICULAR PROTEIN 62BB, ISOFORM A"/>
    <property type="match status" value="1"/>
</dbReference>
<sequence length="196" mass="20863">MFSFIAVSCLIVAATAAPYGSEIQAISTLDSVSVPRYNFNYAVNDPVTGDNKQQSETREGGYVKGSYSLAEPDGTIRIVDYTADPVSGFNAVVRRIGHASHPQVIRPVVTQVATPVVTQVATPQIAHAPIAHAPIAHATSQIGYENVGYSNLGYDNYIGGNLGYNAGYSGYDLGYSGHGSWNLGHGSSFGHGYYRR</sequence>
<keyword evidence="1 3" id="KW-0193">Cuticle</keyword>
<gene>
    <name evidence="5" type="ORF">PMACD_LOCUS8723</name>
</gene>
<evidence type="ECO:0000313" key="6">
    <source>
        <dbReference type="Proteomes" id="UP000663880"/>
    </source>
</evidence>
<dbReference type="InterPro" id="IPR000618">
    <property type="entry name" value="Insect_cuticle"/>
</dbReference>
<dbReference type="Proteomes" id="UP000663880">
    <property type="component" value="Unassembled WGS sequence"/>
</dbReference>
<evidence type="ECO:0000256" key="1">
    <source>
        <dbReference type="ARBA" id="ARBA00022460"/>
    </source>
</evidence>
<dbReference type="PROSITE" id="PS00233">
    <property type="entry name" value="CHIT_BIND_RR_1"/>
    <property type="match status" value="1"/>
</dbReference>
<dbReference type="PANTHER" id="PTHR12236">
    <property type="entry name" value="STRUCTURAL CONTITUENT OF CUTICLE"/>
    <property type="match status" value="1"/>
</dbReference>
<name>A0A821T6Y9_9NEOP</name>
<keyword evidence="6" id="KW-1185">Reference proteome</keyword>
<accession>A0A821T6Y9</accession>
<dbReference type="GO" id="GO:0042302">
    <property type="term" value="F:structural constituent of cuticle"/>
    <property type="evidence" value="ECO:0007669"/>
    <property type="project" value="UniProtKB-UniRule"/>
</dbReference>
<dbReference type="Pfam" id="PF00379">
    <property type="entry name" value="Chitin_bind_4"/>
    <property type="match status" value="1"/>
</dbReference>
<proteinExistence type="predicted"/>
<evidence type="ECO:0000256" key="3">
    <source>
        <dbReference type="PROSITE-ProRule" id="PRU00497"/>
    </source>
</evidence>
<protein>
    <submittedName>
        <fullName evidence="5">Uncharacterized protein</fullName>
    </submittedName>
</protein>